<evidence type="ECO:0000313" key="5">
    <source>
        <dbReference type="EMBL" id="KAL2632968.1"/>
    </source>
</evidence>
<evidence type="ECO:0000313" key="6">
    <source>
        <dbReference type="Proteomes" id="UP001605036"/>
    </source>
</evidence>
<accession>A0ABD1YQK7</accession>
<dbReference type="PROSITE" id="PS51471">
    <property type="entry name" value="FE2OG_OXY"/>
    <property type="match status" value="1"/>
</dbReference>
<proteinExistence type="inferred from homology"/>
<keyword evidence="1 3" id="KW-0479">Metal-binding</keyword>
<evidence type="ECO:0000259" key="4">
    <source>
        <dbReference type="PROSITE" id="PS51471"/>
    </source>
</evidence>
<organism evidence="5 6">
    <name type="scientific">Riccia fluitans</name>
    <dbReference type="NCBI Taxonomy" id="41844"/>
    <lineage>
        <taxon>Eukaryota</taxon>
        <taxon>Viridiplantae</taxon>
        <taxon>Streptophyta</taxon>
        <taxon>Embryophyta</taxon>
        <taxon>Marchantiophyta</taxon>
        <taxon>Marchantiopsida</taxon>
        <taxon>Marchantiidae</taxon>
        <taxon>Marchantiales</taxon>
        <taxon>Ricciaceae</taxon>
        <taxon>Riccia</taxon>
    </lineage>
</organism>
<comment type="caution">
    <text evidence="5">The sequence shown here is derived from an EMBL/GenBank/DDBJ whole genome shotgun (WGS) entry which is preliminary data.</text>
</comment>
<dbReference type="InterPro" id="IPR044861">
    <property type="entry name" value="IPNS-like_FE2OG_OXY"/>
</dbReference>
<dbReference type="Pfam" id="PF14226">
    <property type="entry name" value="DIOX_N"/>
    <property type="match status" value="1"/>
</dbReference>
<dbReference type="Pfam" id="PF03171">
    <property type="entry name" value="2OG-FeII_Oxy"/>
    <property type="match status" value="1"/>
</dbReference>
<sequence length="389" mass="43918">MALVASQVGSLIFPRVVAQHEAFSGPTIRDLSEALKGIGVEGIPHYLELGDEDLSTSASFVHDDESGDPLGDYQFPVIDFSLLQTDRRKLVRQLGDAARSWGSCQIVNHGISAESMQRLIAESCRYFELPAERKQQTKSFVGDNTTCKLSSLYWAESWMIHGPGYRADLDAKVHSAWPEGNDSFRNMTAQYFQNLQLLTKQLFELYAEDLGVEADFYSKHVDSSELTIRWNYYPACPNPSTILGAKSHTDVNMFTILLQDQVGGLQVEKDGRWFDVKPTEGSLVVNISDGFHVWTNGIYKTVLHRVLVNRTRPRISLAGLWNPDDTLDYTAPDELVDMNHPRLYKPLKAGEYKQTMVQTRSMADISMGQVEHSRLLRGTEQLSRWKVHS</sequence>
<evidence type="ECO:0000256" key="2">
    <source>
        <dbReference type="ARBA" id="ARBA00023004"/>
    </source>
</evidence>
<name>A0ABD1YQK7_9MARC</name>
<dbReference type="InterPro" id="IPR050231">
    <property type="entry name" value="Iron_ascorbate_oxido_reductase"/>
</dbReference>
<dbReference type="InterPro" id="IPR026992">
    <property type="entry name" value="DIOX_N"/>
</dbReference>
<feature type="domain" description="Fe2OG dioxygenase" evidence="4">
    <location>
        <begin position="224"/>
        <end position="323"/>
    </location>
</feature>
<evidence type="ECO:0000256" key="3">
    <source>
        <dbReference type="RuleBase" id="RU003682"/>
    </source>
</evidence>
<keyword evidence="2 3" id="KW-0408">Iron</keyword>
<dbReference type="SUPFAM" id="SSF51197">
    <property type="entry name" value="Clavaminate synthase-like"/>
    <property type="match status" value="1"/>
</dbReference>
<dbReference type="PANTHER" id="PTHR47990">
    <property type="entry name" value="2-OXOGLUTARATE (2OG) AND FE(II)-DEPENDENT OXYGENASE SUPERFAMILY PROTEIN-RELATED"/>
    <property type="match status" value="1"/>
</dbReference>
<dbReference type="AlphaFoldDB" id="A0ABD1YQK7"/>
<evidence type="ECO:0000256" key="1">
    <source>
        <dbReference type="ARBA" id="ARBA00022723"/>
    </source>
</evidence>
<dbReference type="Proteomes" id="UP001605036">
    <property type="component" value="Unassembled WGS sequence"/>
</dbReference>
<comment type="similarity">
    <text evidence="3">Belongs to the iron/ascorbate-dependent oxidoreductase family.</text>
</comment>
<protein>
    <recommendedName>
        <fullName evidence="4">Fe2OG dioxygenase domain-containing protein</fullName>
    </recommendedName>
</protein>
<reference evidence="5 6" key="1">
    <citation type="submission" date="2024-09" db="EMBL/GenBank/DDBJ databases">
        <title>Chromosome-scale assembly of Riccia fluitans.</title>
        <authorList>
            <person name="Paukszto L."/>
            <person name="Sawicki J."/>
            <person name="Karawczyk K."/>
            <person name="Piernik-Szablinska J."/>
            <person name="Szczecinska M."/>
            <person name="Mazdziarz M."/>
        </authorList>
    </citation>
    <scope>NUCLEOTIDE SEQUENCE [LARGE SCALE GENOMIC DNA]</scope>
    <source>
        <strain evidence="5">Rf_01</strain>
        <tissue evidence="5">Aerial parts of the thallus</tissue>
    </source>
</reference>
<keyword evidence="3" id="KW-0560">Oxidoreductase</keyword>
<keyword evidence="6" id="KW-1185">Reference proteome</keyword>
<dbReference type="GO" id="GO:0016491">
    <property type="term" value="F:oxidoreductase activity"/>
    <property type="evidence" value="ECO:0007669"/>
    <property type="project" value="UniProtKB-KW"/>
</dbReference>
<dbReference type="InterPro" id="IPR027443">
    <property type="entry name" value="IPNS-like_sf"/>
</dbReference>
<dbReference type="EMBL" id="JBHFFA010000003">
    <property type="protein sequence ID" value="KAL2632968.1"/>
    <property type="molecule type" value="Genomic_DNA"/>
</dbReference>
<dbReference type="GO" id="GO:0046872">
    <property type="term" value="F:metal ion binding"/>
    <property type="evidence" value="ECO:0007669"/>
    <property type="project" value="UniProtKB-KW"/>
</dbReference>
<gene>
    <name evidence="5" type="ORF">R1flu_004447</name>
</gene>
<dbReference type="Gene3D" id="2.60.120.330">
    <property type="entry name" value="B-lactam Antibiotic, Isopenicillin N Synthase, Chain"/>
    <property type="match status" value="1"/>
</dbReference>
<dbReference type="InterPro" id="IPR005123">
    <property type="entry name" value="Oxoglu/Fe-dep_dioxygenase_dom"/>
</dbReference>